<reference evidence="4" key="2">
    <citation type="journal article" date="2024" name="Plant">
        <title>Genomic evolution and insights into agronomic trait innovations of Sesamum species.</title>
        <authorList>
            <person name="Miao H."/>
            <person name="Wang L."/>
            <person name="Qu L."/>
            <person name="Liu H."/>
            <person name="Sun Y."/>
            <person name="Le M."/>
            <person name="Wang Q."/>
            <person name="Wei S."/>
            <person name="Zheng Y."/>
            <person name="Lin W."/>
            <person name="Duan Y."/>
            <person name="Cao H."/>
            <person name="Xiong S."/>
            <person name="Wang X."/>
            <person name="Wei L."/>
            <person name="Li C."/>
            <person name="Ma Q."/>
            <person name="Ju M."/>
            <person name="Zhao R."/>
            <person name="Li G."/>
            <person name="Mu C."/>
            <person name="Tian Q."/>
            <person name="Mei H."/>
            <person name="Zhang T."/>
            <person name="Gao T."/>
            <person name="Zhang H."/>
        </authorList>
    </citation>
    <scope>NUCLEOTIDE SEQUENCE</scope>
    <source>
        <strain evidence="4">G02</strain>
    </source>
</reference>
<evidence type="ECO:0000256" key="2">
    <source>
        <dbReference type="SAM" id="MobiDB-lite"/>
    </source>
</evidence>
<dbReference type="Pfam" id="PF03732">
    <property type="entry name" value="Retrotrans_gag"/>
    <property type="match status" value="1"/>
</dbReference>
<proteinExistence type="predicted"/>
<feature type="coiled-coil region" evidence="1">
    <location>
        <begin position="66"/>
        <end position="93"/>
    </location>
</feature>
<sequence>MLTAAARESIRRQLFKEKEAMEEMREVTSGAERQRDHGPEKGREASDTGLSKWGRKREPTISRAEVDDVGRQIQRLVQQIDELKRRGEMVAQNRNSPFANKILTEVVDASFRLPDLPKYDGTNDPQEHVSAFELVMNLYGQTDSINAKLFITTLTRKAQEWFTSLPSGTVESYNQLIQKFTFHFASKKKARRSATYLFTIRQQEDESLKSFIGHFNNETLEVHDLRIDMMVSILIHGLKRGSFASALARDPLKDVEQLMRFSQKYIDEEEMNTMKEGE</sequence>
<dbReference type="EMBL" id="JACGWJ010000022">
    <property type="protein sequence ID" value="KAL0329078.1"/>
    <property type="molecule type" value="Genomic_DNA"/>
</dbReference>
<accession>A0AAW2MFC7</accession>
<evidence type="ECO:0000313" key="4">
    <source>
        <dbReference type="EMBL" id="KAL0329078.1"/>
    </source>
</evidence>
<reference evidence="4" key="1">
    <citation type="submission" date="2020-06" db="EMBL/GenBank/DDBJ databases">
        <authorList>
            <person name="Li T."/>
            <person name="Hu X."/>
            <person name="Zhang T."/>
            <person name="Song X."/>
            <person name="Zhang H."/>
            <person name="Dai N."/>
            <person name="Sheng W."/>
            <person name="Hou X."/>
            <person name="Wei L."/>
        </authorList>
    </citation>
    <scope>NUCLEOTIDE SEQUENCE</scope>
    <source>
        <strain evidence="4">G02</strain>
        <tissue evidence="4">Leaf</tissue>
    </source>
</reference>
<evidence type="ECO:0000256" key="1">
    <source>
        <dbReference type="SAM" id="Coils"/>
    </source>
</evidence>
<keyword evidence="1" id="KW-0175">Coiled coil</keyword>
<comment type="caution">
    <text evidence="4">The sequence shown here is derived from an EMBL/GenBank/DDBJ whole genome shotgun (WGS) entry which is preliminary data.</text>
</comment>
<organism evidence="4">
    <name type="scientific">Sesamum radiatum</name>
    <name type="common">Black benniseed</name>
    <dbReference type="NCBI Taxonomy" id="300843"/>
    <lineage>
        <taxon>Eukaryota</taxon>
        <taxon>Viridiplantae</taxon>
        <taxon>Streptophyta</taxon>
        <taxon>Embryophyta</taxon>
        <taxon>Tracheophyta</taxon>
        <taxon>Spermatophyta</taxon>
        <taxon>Magnoliopsida</taxon>
        <taxon>eudicotyledons</taxon>
        <taxon>Gunneridae</taxon>
        <taxon>Pentapetalae</taxon>
        <taxon>asterids</taxon>
        <taxon>lamiids</taxon>
        <taxon>Lamiales</taxon>
        <taxon>Pedaliaceae</taxon>
        <taxon>Sesamum</taxon>
    </lineage>
</organism>
<feature type="compositionally biased region" description="Basic and acidic residues" evidence="2">
    <location>
        <begin position="8"/>
        <end position="46"/>
    </location>
</feature>
<dbReference type="AlphaFoldDB" id="A0AAW2MFC7"/>
<dbReference type="PANTHER" id="PTHR33223">
    <property type="entry name" value="CCHC-TYPE DOMAIN-CONTAINING PROTEIN"/>
    <property type="match status" value="1"/>
</dbReference>
<feature type="domain" description="Retrotransposon gag" evidence="3">
    <location>
        <begin position="148"/>
        <end position="239"/>
    </location>
</feature>
<protein>
    <recommendedName>
        <fullName evidence="3">Retrotransposon gag domain-containing protein</fullName>
    </recommendedName>
</protein>
<dbReference type="PANTHER" id="PTHR33223:SF10">
    <property type="entry name" value="AMINOTRANSFERASE-LIKE PLANT MOBILE DOMAIN-CONTAINING PROTEIN"/>
    <property type="match status" value="1"/>
</dbReference>
<evidence type="ECO:0000259" key="3">
    <source>
        <dbReference type="Pfam" id="PF03732"/>
    </source>
</evidence>
<feature type="region of interest" description="Disordered" evidence="2">
    <location>
        <begin position="1"/>
        <end position="66"/>
    </location>
</feature>
<name>A0AAW2MFC7_SESRA</name>
<gene>
    <name evidence="4" type="ORF">Sradi_4894500</name>
</gene>
<feature type="compositionally biased region" description="Basic and acidic residues" evidence="2">
    <location>
        <begin position="56"/>
        <end position="66"/>
    </location>
</feature>
<dbReference type="InterPro" id="IPR005162">
    <property type="entry name" value="Retrotrans_gag_dom"/>
</dbReference>